<sequence>MVRKFDPRRQIGRLLGACRAQPYSIYITIDNIQNSSLEDLTGSGEFEKVMQGLKGLHLTVAHEGNCVHDQAKADLFRSERQNFEPHLSHGWLNPIAKQLTSLSLEFHCGWKVMPGKLNTSDLNFPNLKNLHLGGLYHSSQKTLQTLCLDWCAIASHLLFSNGHRQLWDVQDTDWIKHPREALGFNGEGDEVYTFEGTWADVFHAIRESLPNLLDFEFVRSGDIFFGRHPDLTEIEELHLGRYLSFDTGYCYGWFHEESNMAFGNNHTR</sequence>
<gene>
    <name evidence="1" type="ORF">CLO192961_LOCUS252117</name>
</gene>
<organism evidence="1 2">
    <name type="scientific">Bionectria ochroleuca</name>
    <name type="common">Gliocladium roseum</name>
    <dbReference type="NCBI Taxonomy" id="29856"/>
    <lineage>
        <taxon>Eukaryota</taxon>
        <taxon>Fungi</taxon>
        <taxon>Dikarya</taxon>
        <taxon>Ascomycota</taxon>
        <taxon>Pezizomycotina</taxon>
        <taxon>Sordariomycetes</taxon>
        <taxon>Hypocreomycetidae</taxon>
        <taxon>Hypocreales</taxon>
        <taxon>Bionectriaceae</taxon>
        <taxon>Clonostachys</taxon>
    </lineage>
</organism>
<dbReference type="Proteomes" id="UP000766486">
    <property type="component" value="Unassembled WGS sequence"/>
</dbReference>
<accession>A0ABY6UDA5</accession>
<name>A0ABY6UDA5_BIOOC</name>
<evidence type="ECO:0008006" key="3">
    <source>
        <dbReference type="Google" id="ProtNLM"/>
    </source>
</evidence>
<dbReference type="PANTHER" id="PTHR42057">
    <property type="entry name" value="F-BOX DOMAIN PROTEIN (AFU_ORTHOLOGUE AFUA_4G00200)"/>
    <property type="match status" value="1"/>
</dbReference>
<protein>
    <recommendedName>
        <fullName evidence="3">TauD/TfdA-like domain-containing protein</fullName>
    </recommendedName>
</protein>
<evidence type="ECO:0000313" key="2">
    <source>
        <dbReference type="Proteomes" id="UP000766486"/>
    </source>
</evidence>
<comment type="caution">
    <text evidence="1">The sequence shown here is derived from an EMBL/GenBank/DDBJ whole genome shotgun (WGS) entry which is preliminary data.</text>
</comment>
<keyword evidence="2" id="KW-1185">Reference proteome</keyword>
<dbReference type="EMBL" id="CABFNS010000798">
    <property type="protein sequence ID" value="VUC29065.1"/>
    <property type="molecule type" value="Genomic_DNA"/>
</dbReference>
<proteinExistence type="predicted"/>
<evidence type="ECO:0000313" key="1">
    <source>
        <dbReference type="EMBL" id="VUC29065.1"/>
    </source>
</evidence>
<dbReference type="PANTHER" id="PTHR42057:SF2">
    <property type="entry name" value="F-BOX DOMAIN PROTEIN (AFU_ORTHOLOGUE AFUA_4G00200)-RELATED"/>
    <property type="match status" value="1"/>
</dbReference>
<reference evidence="1 2" key="1">
    <citation type="submission" date="2019-06" db="EMBL/GenBank/DDBJ databases">
        <authorList>
            <person name="Broberg M."/>
        </authorList>
    </citation>
    <scope>NUCLEOTIDE SEQUENCE [LARGE SCALE GENOMIC DNA]</scope>
</reference>